<keyword evidence="9" id="KW-0645">Protease</keyword>
<dbReference type="SUPFAM" id="SSF57845">
    <property type="entry name" value="B-box zinc-binding domain"/>
    <property type="match status" value="1"/>
</dbReference>
<proteinExistence type="inferred from homology"/>
<evidence type="ECO:0000313" key="9">
    <source>
        <dbReference type="EMBL" id="CAA9296086.1"/>
    </source>
</evidence>
<name>A0A6J4K5J8_9PSEU</name>
<dbReference type="CDD" id="cd19756">
    <property type="entry name" value="Bbox2"/>
    <property type="match status" value="1"/>
</dbReference>
<evidence type="ECO:0000256" key="4">
    <source>
        <dbReference type="ARBA" id="ARBA00022801"/>
    </source>
</evidence>
<keyword evidence="6 7" id="KW-0472">Membrane</keyword>
<comment type="subcellular location">
    <subcellularLocation>
        <location evidence="1">Membrane</location>
        <topology evidence="1">Multi-pass membrane protein</topology>
    </subcellularLocation>
</comment>
<dbReference type="GO" id="GO:0004252">
    <property type="term" value="F:serine-type endopeptidase activity"/>
    <property type="evidence" value="ECO:0007669"/>
    <property type="project" value="InterPro"/>
</dbReference>
<accession>A0A6J4K5J8</accession>
<feature type="transmembrane region" description="Helical" evidence="7">
    <location>
        <begin position="166"/>
        <end position="185"/>
    </location>
</feature>
<reference evidence="9" key="1">
    <citation type="submission" date="2020-02" db="EMBL/GenBank/DDBJ databases">
        <authorList>
            <person name="Meier V. D."/>
        </authorList>
    </citation>
    <scope>NUCLEOTIDE SEQUENCE</scope>
    <source>
        <strain evidence="9">AVDCRST_MAG54</strain>
    </source>
</reference>
<evidence type="ECO:0000256" key="2">
    <source>
        <dbReference type="ARBA" id="ARBA00009045"/>
    </source>
</evidence>
<dbReference type="AlphaFoldDB" id="A0A6J4K5J8"/>
<sequence length="289" mass="29256">MTASGPGPAAGPDAAPSCVRHPDRPTALACTRCGRPACPDCLLPAPVGAHCVDCLAESARTTRTARTVGGAPARATTTPVVTITLIAVNVAVYVLSALSAGSARFNYDSPWVTATWLVPADVAAGEWYRLITAGFLHAGPLHIAFNMIALWVLGRDLELVLGRLRYGLLYGVSLLGASTAVVLLGAPDRPVLGASGAVFGLMGGLVIVLRRLRMSPGPALVTIAINVVLTFTIPGLSVLGHLGGLVAGLAVAAALVHGPGRSRPAAGLLAVGGIAAVLVVLVALRTLTL</sequence>
<dbReference type="GO" id="GO:0006508">
    <property type="term" value="P:proteolysis"/>
    <property type="evidence" value="ECO:0007669"/>
    <property type="project" value="UniProtKB-KW"/>
</dbReference>
<dbReference type="PANTHER" id="PTHR43731">
    <property type="entry name" value="RHOMBOID PROTEASE"/>
    <property type="match status" value="1"/>
</dbReference>
<evidence type="ECO:0000256" key="5">
    <source>
        <dbReference type="ARBA" id="ARBA00022989"/>
    </source>
</evidence>
<feature type="transmembrane region" description="Helical" evidence="7">
    <location>
        <begin position="127"/>
        <end position="154"/>
    </location>
</feature>
<evidence type="ECO:0000256" key="3">
    <source>
        <dbReference type="ARBA" id="ARBA00022692"/>
    </source>
</evidence>
<evidence type="ECO:0000256" key="7">
    <source>
        <dbReference type="SAM" id="Phobius"/>
    </source>
</evidence>
<dbReference type="GO" id="GO:0016020">
    <property type="term" value="C:membrane"/>
    <property type="evidence" value="ECO:0007669"/>
    <property type="project" value="UniProtKB-SubCell"/>
</dbReference>
<organism evidence="9">
    <name type="scientific">uncultured Actinomycetospora sp</name>
    <dbReference type="NCBI Taxonomy" id="1135996"/>
    <lineage>
        <taxon>Bacteria</taxon>
        <taxon>Bacillati</taxon>
        <taxon>Actinomycetota</taxon>
        <taxon>Actinomycetes</taxon>
        <taxon>Pseudonocardiales</taxon>
        <taxon>Pseudonocardiaceae</taxon>
        <taxon>Actinomycetospora</taxon>
        <taxon>environmental samples</taxon>
    </lineage>
</organism>
<comment type="similarity">
    <text evidence="2">Belongs to the peptidase S54 family.</text>
</comment>
<feature type="transmembrane region" description="Helical" evidence="7">
    <location>
        <begin position="80"/>
        <end position="107"/>
    </location>
</feature>
<protein>
    <submittedName>
        <fullName evidence="9">FIG056164: rhomboid family serine protease</fullName>
    </submittedName>
</protein>
<dbReference type="InterPro" id="IPR022764">
    <property type="entry name" value="Peptidase_S54_rhomboid_dom"/>
</dbReference>
<evidence type="ECO:0000259" key="8">
    <source>
        <dbReference type="Pfam" id="PF01694"/>
    </source>
</evidence>
<dbReference type="PANTHER" id="PTHR43731:SF14">
    <property type="entry name" value="PRESENILIN-ASSOCIATED RHOMBOID-LIKE PROTEIN, MITOCHONDRIAL"/>
    <property type="match status" value="1"/>
</dbReference>
<dbReference type="Pfam" id="PF01694">
    <property type="entry name" value="Rhomboid"/>
    <property type="match status" value="1"/>
</dbReference>
<keyword evidence="5 7" id="KW-1133">Transmembrane helix</keyword>
<dbReference type="InterPro" id="IPR050925">
    <property type="entry name" value="Rhomboid_protease_S54"/>
</dbReference>
<gene>
    <name evidence="9" type="ORF">AVDCRST_MAG54-4859</name>
</gene>
<evidence type="ECO:0000256" key="6">
    <source>
        <dbReference type="ARBA" id="ARBA00023136"/>
    </source>
</evidence>
<keyword evidence="3 7" id="KW-0812">Transmembrane</keyword>
<feature type="transmembrane region" description="Helical" evidence="7">
    <location>
        <begin position="265"/>
        <end position="284"/>
    </location>
</feature>
<feature type="transmembrane region" description="Helical" evidence="7">
    <location>
        <begin position="191"/>
        <end position="209"/>
    </location>
</feature>
<dbReference type="InterPro" id="IPR035952">
    <property type="entry name" value="Rhomboid-like_sf"/>
</dbReference>
<keyword evidence="4" id="KW-0378">Hydrolase</keyword>
<feature type="transmembrane region" description="Helical" evidence="7">
    <location>
        <begin position="216"/>
        <end position="233"/>
    </location>
</feature>
<dbReference type="EMBL" id="CADCTH010000613">
    <property type="protein sequence ID" value="CAA9296086.1"/>
    <property type="molecule type" value="Genomic_DNA"/>
</dbReference>
<evidence type="ECO:0000256" key="1">
    <source>
        <dbReference type="ARBA" id="ARBA00004141"/>
    </source>
</evidence>
<dbReference type="Gene3D" id="1.20.1540.10">
    <property type="entry name" value="Rhomboid-like"/>
    <property type="match status" value="1"/>
</dbReference>
<feature type="transmembrane region" description="Helical" evidence="7">
    <location>
        <begin position="239"/>
        <end position="258"/>
    </location>
</feature>
<dbReference type="SUPFAM" id="SSF144091">
    <property type="entry name" value="Rhomboid-like"/>
    <property type="match status" value="1"/>
</dbReference>
<feature type="domain" description="Peptidase S54 rhomboid" evidence="8">
    <location>
        <begin position="125"/>
        <end position="256"/>
    </location>
</feature>